<dbReference type="Pfam" id="PF02811">
    <property type="entry name" value="PHP"/>
    <property type="match status" value="1"/>
</dbReference>
<dbReference type="Proteomes" id="UP000037175">
    <property type="component" value="Unassembled WGS sequence"/>
</dbReference>
<dbReference type="SMART" id="SM00481">
    <property type="entry name" value="POLIIIAc"/>
    <property type="match status" value="1"/>
</dbReference>
<accession>A0A0L6VYW5</accession>
<reference evidence="3" key="1">
    <citation type="submission" date="2015-07" db="EMBL/GenBank/DDBJ databases">
        <title>Complete Genome of Thermincola ferriacetica strain Z-0001T.</title>
        <authorList>
            <person name="Lusk B."/>
            <person name="Badalamenti J.P."/>
            <person name="Parameswaran P."/>
            <person name="Bond D.R."/>
            <person name="Torres C.I."/>
        </authorList>
    </citation>
    <scope>NUCLEOTIDE SEQUENCE [LARGE SCALE GENOMIC DNA]</scope>
    <source>
        <strain evidence="3">Z-0001</strain>
    </source>
</reference>
<dbReference type="PANTHER" id="PTHR36928:SF1">
    <property type="entry name" value="PHOSPHATASE YCDX-RELATED"/>
    <property type="match status" value="1"/>
</dbReference>
<organism evidence="2 3">
    <name type="scientific">Thermincola ferriacetica</name>
    <dbReference type="NCBI Taxonomy" id="281456"/>
    <lineage>
        <taxon>Bacteria</taxon>
        <taxon>Bacillati</taxon>
        <taxon>Bacillota</taxon>
        <taxon>Clostridia</taxon>
        <taxon>Eubacteriales</taxon>
        <taxon>Thermincolaceae</taxon>
        <taxon>Thermincola</taxon>
    </lineage>
</organism>
<dbReference type="InterPro" id="IPR003141">
    <property type="entry name" value="Pol/His_phosphatase_N"/>
</dbReference>
<protein>
    <submittedName>
        <fullName evidence="2">PHP domain-containing protein</fullName>
    </submittedName>
</protein>
<feature type="domain" description="Polymerase/histidinol phosphatase N-terminal" evidence="1">
    <location>
        <begin position="5"/>
        <end position="79"/>
    </location>
</feature>
<comment type="caution">
    <text evidence="2">The sequence shown here is derived from an EMBL/GenBank/DDBJ whole genome shotgun (WGS) entry which is preliminary data.</text>
</comment>
<dbReference type="InterPro" id="IPR016195">
    <property type="entry name" value="Pol/histidinol_Pase-like"/>
</dbReference>
<dbReference type="SUPFAM" id="SSF89550">
    <property type="entry name" value="PHP domain-like"/>
    <property type="match status" value="1"/>
</dbReference>
<dbReference type="RefSeq" id="WP_052218978.1">
    <property type="nucleotide sequence ID" value="NZ_LGTE01000031.1"/>
</dbReference>
<evidence type="ECO:0000313" key="3">
    <source>
        <dbReference type="Proteomes" id="UP000037175"/>
    </source>
</evidence>
<dbReference type="PANTHER" id="PTHR36928">
    <property type="entry name" value="PHOSPHATASE YCDX-RELATED"/>
    <property type="match status" value="1"/>
</dbReference>
<dbReference type="GO" id="GO:0042578">
    <property type="term" value="F:phosphoric ester hydrolase activity"/>
    <property type="evidence" value="ECO:0007669"/>
    <property type="project" value="TreeGrafter"/>
</dbReference>
<dbReference type="AlphaFoldDB" id="A0A0L6VYW5"/>
<dbReference type="EMBL" id="LGTE01000031">
    <property type="protein sequence ID" value="KNZ68445.1"/>
    <property type="molecule type" value="Genomic_DNA"/>
</dbReference>
<name>A0A0L6VYW5_9FIRM</name>
<keyword evidence="3" id="KW-1185">Reference proteome</keyword>
<dbReference type="CDD" id="cd07437">
    <property type="entry name" value="PHP_HisPPase_Ycdx_like"/>
    <property type="match status" value="1"/>
</dbReference>
<sequence>MRLVGDLHIHSVGSGHAYSTVAEIIEAARAKQLQLIAITDHGPAMPGGPHPYHFGNLCVLPEEVKGVRLLKGVEANIMDRHGNLDLGQNYLEQLDVVLAGFHPDCFPAASKEVYTEALINTIRNPLVDIIVHPGNPQFTVVYEKIVKEAAGAGVALEINNSSLCGSRQGSAPNCSYIAELLASSGGPVFVGSDAHWAADVGRFDRAVELLLKAGIKEEQVINTSVDKITQYLAGRRRARKQVKERGGISYGR</sequence>
<dbReference type="InterPro" id="IPR004013">
    <property type="entry name" value="PHP_dom"/>
</dbReference>
<proteinExistence type="predicted"/>
<dbReference type="GO" id="GO:0005829">
    <property type="term" value="C:cytosol"/>
    <property type="evidence" value="ECO:0007669"/>
    <property type="project" value="TreeGrafter"/>
</dbReference>
<dbReference type="InterPro" id="IPR050243">
    <property type="entry name" value="PHP_phosphatase"/>
</dbReference>
<dbReference type="NCBIfam" id="NF006702">
    <property type="entry name" value="PRK09248.1"/>
    <property type="match status" value="1"/>
</dbReference>
<evidence type="ECO:0000313" key="2">
    <source>
        <dbReference type="EMBL" id="KNZ68445.1"/>
    </source>
</evidence>
<gene>
    <name evidence="2" type="ORF">Tfer_3023</name>
</gene>
<dbReference type="GO" id="GO:0008270">
    <property type="term" value="F:zinc ion binding"/>
    <property type="evidence" value="ECO:0007669"/>
    <property type="project" value="TreeGrafter"/>
</dbReference>
<dbReference type="Gene3D" id="3.20.20.140">
    <property type="entry name" value="Metal-dependent hydrolases"/>
    <property type="match status" value="1"/>
</dbReference>
<evidence type="ECO:0000259" key="1">
    <source>
        <dbReference type="SMART" id="SM00481"/>
    </source>
</evidence>